<proteinExistence type="predicted"/>
<evidence type="ECO:0000313" key="1">
    <source>
        <dbReference type="EMBL" id="SIN95874.1"/>
    </source>
</evidence>
<dbReference type="InterPro" id="IPR016024">
    <property type="entry name" value="ARM-type_fold"/>
</dbReference>
<dbReference type="AlphaFoldDB" id="A0A1N6FKU8"/>
<gene>
    <name evidence="1" type="ORF">SAMN05421769_1385</name>
</gene>
<sequence>MNTLETIKLFEKAYKAKTDNNYWNQIFQLRKFTTQEMISECFLLIDSDDLKSKQIGIDILSQLGNNRKSFIHKMFDKIFYFFETFNNENLIFTSLFAIGHNNKYLKIKHLKILEKFKNSKSTDVRYALTFSLLGVEKKIAIDMLIELAQDKSSKIRDWATFGLGTQIETDNEEIRNVLYKNSLSNNNQIRQEAIKGLANRDDERVEKIILSELHNENFCTLFFDTLLNIKNGEQYLPLIINIYEKYKHDQDINTEWLSDLKNCIKVLQEYN</sequence>
<keyword evidence="2" id="KW-1185">Reference proteome</keyword>
<reference evidence="2" key="1">
    <citation type="submission" date="2016-12" db="EMBL/GenBank/DDBJ databases">
        <authorList>
            <person name="Varghese N."/>
            <person name="Submissions S."/>
        </authorList>
    </citation>
    <scope>NUCLEOTIDE SEQUENCE [LARGE SCALE GENOMIC DNA]</scope>
    <source>
        <strain evidence="2">DSM 16779</strain>
    </source>
</reference>
<dbReference type="Gene3D" id="1.25.10.10">
    <property type="entry name" value="Leucine-rich Repeat Variant"/>
    <property type="match status" value="1"/>
</dbReference>
<evidence type="ECO:0008006" key="3">
    <source>
        <dbReference type="Google" id="ProtNLM"/>
    </source>
</evidence>
<evidence type="ECO:0000313" key="2">
    <source>
        <dbReference type="Proteomes" id="UP000184782"/>
    </source>
</evidence>
<dbReference type="STRING" id="59733.SAMN05421769_1385"/>
<dbReference type="EMBL" id="FSRQ01000001">
    <property type="protein sequence ID" value="SIN95874.1"/>
    <property type="molecule type" value="Genomic_DNA"/>
</dbReference>
<protein>
    <recommendedName>
        <fullName evidence="3">HEAT repeat-containing protein</fullName>
    </recommendedName>
</protein>
<dbReference type="OrthoDB" id="278248at2"/>
<name>A0A1N6FKU8_9FLAO</name>
<dbReference type="InterPro" id="IPR011989">
    <property type="entry name" value="ARM-like"/>
</dbReference>
<accession>A0A1N6FKU8</accession>
<dbReference type="RefSeq" id="WP_074229550.1">
    <property type="nucleotide sequence ID" value="NZ_FSRQ01000001.1"/>
</dbReference>
<organism evidence="1 2">
    <name type="scientific">Chryseobacterium scophthalmum</name>
    <dbReference type="NCBI Taxonomy" id="59733"/>
    <lineage>
        <taxon>Bacteria</taxon>
        <taxon>Pseudomonadati</taxon>
        <taxon>Bacteroidota</taxon>
        <taxon>Flavobacteriia</taxon>
        <taxon>Flavobacteriales</taxon>
        <taxon>Weeksellaceae</taxon>
        <taxon>Chryseobacterium group</taxon>
        <taxon>Chryseobacterium</taxon>
    </lineage>
</organism>
<dbReference type="SUPFAM" id="SSF48371">
    <property type="entry name" value="ARM repeat"/>
    <property type="match status" value="1"/>
</dbReference>
<dbReference type="Proteomes" id="UP000184782">
    <property type="component" value="Unassembled WGS sequence"/>
</dbReference>